<reference evidence="4 6" key="2">
    <citation type="submission" date="2024-05" db="EMBL/GenBank/DDBJ databases">
        <title>Achromobacter denitrificans. BP1, complete genome.</title>
        <authorList>
            <person name="Zhang B."/>
        </authorList>
    </citation>
    <scope>NUCLEOTIDE SEQUENCE [LARGE SCALE GENOMIC DNA]</scope>
    <source>
        <strain evidence="4 6">BP1</strain>
    </source>
</reference>
<comment type="similarity">
    <text evidence="1">Belongs to the universal stress protein A family.</text>
</comment>
<dbReference type="PRINTS" id="PR01438">
    <property type="entry name" value="UNVRSLSTRESS"/>
</dbReference>
<dbReference type="SUPFAM" id="SSF52402">
    <property type="entry name" value="Adenine nucleotide alpha hydrolases-like"/>
    <property type="match status" value="1"/>
</dbReference>
<accession>A0A427WJL6</accession>
<name>A0A427WJL6_ACHDE</name>
<organism evidence="3 5">
    <name type="scientific">Achromobacter denitrificans</name>
    <name type="common">Alcaligenes denitrificans</name>
    <dbReference type="NCBI Taxonomy" id="32002"/>
    <lineage>
        <taxon>Bacteria</taxon>
        <taxon>Pseudomonadati</taxon>
        <taxon>Pseudomonadota</taxon>
        <taxon>Betaproteobacteria</taxon>
        <taxon>Burkholderiales</taxon>
        <taxon>Alcaligenaceae</taxon>
        <taxon>Achromobacter</taxon>
    </lineage>
</organism>
<dbReference type="InterPro" id="IPR006016">
    <property type="entry name" value="UspA"/>
</dbReference>
<dbReference type="AlphaFoldDB" id="A0A427WJL6"/>
<evidence type="ECO:0000313" key="3">
    <source>
        <dbReference type="EMBL" id="QKQ50113.1"/>
    </source>
</evidence>
<dbReference type="OrthoDB" id="9792500at2"/>
<dbReference type="CDD" id="cd00293">
    <property type="entry name" value="USP-like"/>
    <property type="match status" value="1"/>
</dbReference>
<dbReference type="PANTHER" id="PTHR46268:SF6">
    <property type="entry name" value="UNIVERSAL STRESS PROTEIN UP12"/>
    <property type="match status" value="1"/>
</dbReference>
<evidence type="ECO:0000313" key="4">
    <source>
        <dbReference type="EMBL" id="XAN15289.1"/>
    </source>
</evidence>
<dbReference type="GeneID" id="92842987"/>
<dbReference type="Proteomes" id="UP000509782">
    <property type="component" value="Chromosome"/>
</dbReference>
<proteinExistence type="inferred from homology"/>
<dbReference type="STRING" id="32002.BVK87_24235"/>
<evidence type="ECO:0000313" key="6">
    <source>
        <dbReference type="Proteomes" id="UP001446337"/>
    </source>
</evidence>
<feature type="domain" description="UspA" evidence="2">
    <location>
        <begin position="2"/>
        <end position="139"/>
    </location>
</feature>
<evidence type="ECO:0000256" key="1">
    <source>
        <dbReference type="ARBA" id="ARBA00008791"/>
    </source>
</evidence>
<dbReference type="Pfam" id="PF00582">
    <property type="entry name" value="Usp"/>
    <property type="match status" value="1"/>
</dbReference>
<evidence type="ECO:0000313" key="5">
    <source>
        <dbReference type="Proteomes" id="UP000509782"/>
    </source>
</evidence>
<gene>
    <name evidence="4" type="ORF">AAIK43_28475</name>
    <name evidence="3" type="ORF">FOC81_26770</name>
</gene>
<dbReference type="EMBL" id="CP154792">
    <property type="protein sequence ID" value="XAN15289.1"/>
    <property type="molecule type" value="Genomic_DNA"/>
</dbReference>
<dbReference type="PANTHER" id="PTHR46268">
    <property type="entry name" value="STRESS RESPONSE PROTEIN NHAX"/>
    <property type="match status" value="1"/>
</dbReference>
<keyword evidence="6" id="KW-1185">Reference proteome</keyword>
<dbReference type="RefSeq" id="WP_062684840.1">
    <property type="nucleotide sequence ID" value="NZ_BLWG01000476.1"/>
</dbReference>
<dbReference type="Proteomes" id="UP001446337">
    <property type="component" value="Chromosome"/>
</dbReference>
<dbReference type="InterPro" id="IPR014729">
    <property type="entry name" value="Rossmann-like_a/b/a_fold"/>
</dbReference>
<protein>
    <submittedName>
        <fullName evidence="3">Universal stress protein</fullName>
    </submittedName>
</protein>
<sequence length="139" mass="14724">MNTIILATDGSSYSDAAARYLVGSPLLNRDFIVHVVHCEPDVTGDVQAFIGKADIDAWHHEESGKAMKSVVDILTAGNVAFECHELTGHAAEKIVEYAAKSGAAAIVMGSHHRGQFLDAVLRSVCGRIVATAPCPVLLI</sequence>
<dbReference type="InterPro" id="IPR006015">
    <property type="entry name" value="Universal_stress_UspA"/>
</dbReference>
<dbReference type="Gene3D" id="3.40.50.620">
    <property type="entry name" value="HUPs"/>
    <property type="match status" value="1"/>
</dbReference>
<dbReference type="EMBL" id="CP054569">
    <property type="protein sequence ID" value="QKQ50113.1"/>
    <property type="molecule type" value="Genomic_DNA"/>
</dbReference>
<reference evidence="3 5" key="1">
    <citation type="submission" date="2020-05" db="EMBL/GenBank/DDBJ databases">
        <title>FDA dAtabase for Regulatory Grade micrObial Sequences (FDA-ARGOS): Supporting development and validation of Infectious Disease Dx tests.</title>
        <authorList>
            <person name="Sproer C."/>
            <person name="Gronow S."/>
            <person name="Severitt S."/>
            <person name="Schroder I."/>
            <person name="Tallon L."/>
            <person name="Sadzewicz L."/>
            <person name="Zhao X."/>
            <person name="Vavikolanu K."/>
            <person name="Mehta A."/>
            <person name="Aluvathingal J."/>
            <person name="Nadendla S."/>
            <person name="Myers T."/>
            <person name="Yan Y."/>
            <person name="Sichtig H."/>
        </authorList>
    </citation>
    <scope>NUCLEOTIDE SEQUENCE [LARGE SCALE GENOMIC DNA]</scope>
    <source>
        <strain evidence="3 5">FDAARGOS_787</strain>
    </source>
</reference>
<evidence type="ECO:0000259" key="2">
    <source>
        <dbReference type="Pfam" id="PF00582"/>
    </source>
</evidence>